<gene>
    <name evidence="1" type="ORF">ACFQ07_27925</name>
</gene>
<comment type="caution">
    <text evidence="1">The sequence shown here is derived from an EMBL/GenBank/DDBJ whole genome shotgun (WGS) entry which is preliminary data.</text>
</comment>
<keyword evidence="2" id="KW-1185">Reference proteome</keyword>
<proteinExistence type="predicted"/>
<protein>
    <recommendedName>
        <fullName evidence="3">DUF1877 family protein</fullName>
    </recommendedName>
</protein>
<name>A0ABW3CRB0_9ACTN</name>
<dbReference type="EMBL" id="JBHTIR010003957">
    <property type="protein sequence ID" value="MFD0856099.1"/>
    <property type="molecule type" value="Genomic_DNA"/>
</dbReference>
<sequence>MSTIIKFFLAAGHEAAAAVVDQGPSGDYEVLECGNFDADEALIEWEGILTGRSFDELVDADEPETVAGDGEGPVVLAASQALQDALATADQFRLGEAGRLWVHERAADGEMFDQQLATELMHELARLVRGIDARDRRRLYCWTA</sequence>
<dbReference type="Proteomes" id="UP001597083">
    <property type="component" value="Unassembled WGS sequence"/>
</dbReference>
<reference evidence="2" key="1">
    <citation type="journal article" date="2019" name="Int. J. Syst. Evol. Microbiol.">
        <title>The Global Catalogue of Microorganisms (GCM) 10K type strain sequencing project: providing services to taxonomists for standard genome sequencing and annotation.</title>
        <authorList>
            <consortium name="The Broad Institute Genomics Platform"/>
            <consortium name="The Broad Institute Genome Sequencing Center for Infectious Disease"/>
            <person name="Wu L."/>
            <person name="Ma J."/>
        </authorList>
    </citation>
    <scope>NUCLEOTIDE SEQUENCE [LARGE SCALE GENOMIC DNA]</scope>
    <source>
        <strain evidence="2">JCM 31696</strain>
    </source>
</reference>
<organism evidence="1 2">
    <name type="scientific">Actinomadura adrarensis</name>
    <dbReference type="NCBI Taxonomy" id="1819600"/>
    <lineage>
        <taxon>Bacteria</taxon>
        <taxon>Bacillati</taxon>
        <taxon>Actinomycetota</taxon>
        <taxon>Actinomycetes</taxon>
        <taxon>Streptosporangiales</taxon>
        <taxon>Thermomonosporaceae</taxon>
        <taxon>Actinomadura</taxon>
    </lineage>
</organism>
<evidence type="ECO:0000313" key="1">
    <source>
        <dbReference type="EMBL" id="MFD0856099.1"/>
    </source>
</evidence>
<evidence type="ECO:0008006" key="3">
    <source>
        <dbReference type="Google" id="ProtNLM"/>
    </source>
</evidence>
<accession>A0ABW3CRB0</accession>
<evidence type="ECO:0000313" key="2">
    <source>
        <dbReference type="Proteomes" id="UP001597083"/>
    </source>
</evidence>